<dbReference type="Pfam" id="PF24556">
    <property type="entry name" value="SH3_Myosin-XVIIIa"/>
    <property type="match status" value="1"/>
</dbReference>
<comment type="caution">
    <text evidence="7">The sequence shown here is derived from an EMBL/GenBank/DDBJ whole genome shotgun (WGS) entry which is preliminary data.</text>
</comment>
<keyword evidence="1 5" id="KW-0547">Nucleotide-binding</keyword>
<dbReference type="SUPFAM" id="SSF52540">
    <property type="entry name" value="P-loop containing nucleoside triphosphate hydrolases"/>
    <property type="match status" value="1"/>
</dbReference>
<feature type="domain" description="Myosin motor" evidence="6">
    <location>
        <begin position="86"/>
        <end position="250"/>
    </location>
</feature>
<sequence>DNKLFAFHQAKSEEQLATEKAWLDAERLWLVHRMGFSACRRLPEDSSAGGGGDSDTSKIRIRLEATGEVLQVDDDDVEKANPPQFDRAEDLAHLRYLNESSVLHTLRQRYGSNLIHTYAGGSMVVVNPMAPLAIHSEKVVHMFRGCKSEDMPPHIYSLAQSAYHGMLSSRRDHSIVLLGRSGSGKTTNFKHILHYLVLAAGTVNKVVTVEKLNAISTVLEAFGNSRTVLNTNATRFTQILSLDFDQSGQI</sequence>
<keyword evidence="2 5" id="KW-0067">ATP-binding</keyword>
<dbReference type="InterPro" id="IPR057772">
    <property type="entry name" value="SH3_Myo18a"/>
</dbReference>
<evidence type="ECO:0000256" key="1">
    <source>
        <dbReference type="ARBA" id="ARBA00022741"/>
    </source>
</evidence>
<dbReference type="GO" id="GO:0005654">
    <property type="term" value="C:nucleoplasm"/>
    <property type="evidence" value="ECO:0007669"/>
    <property type="project" value="TreeGrafter"/>
</dbReference>
<dbReference type="GO" id="GO:0019903">
    <property type="term" value="F:protein phosphatase binding"/>
    <property type="evidence" value="ECO:0007669"/>
    <property type="project" value="TreeGrafter"/>
</dbReference>
<dbReference type="PANTHER" id="PTHR47335">
    <property type="entry name" value="UNCONVENTIONAL MYOSIN-XVI"/>
    <property type="match status" value="1"/>
</dbReference>
<dbReference type="PROSITE" id="PS51456">
    <property type="entry name" value="MYOSIN_MOTOR"/>
    <property type="match status" value="1"/>
</dbReference>
<keyword evidence="5" id="KW-0009">Actin-binding</keyword>
<dbReference type="InterPro" id="IPR036961">
    <property type="entry name" value="Kinesin_motor_dom_sf"/>
</dbReference>
<evidence type="ECO:0000313" key="8">
    <source>
        <dbReference type="Proteomes" id="UP001233999"/>
    </source>
</evidence>
<dbReference type="AlphaFoldDB" id="A0AAD7ZHS3"/>
<keyword evidence="3 5" id="KW-0518">Myosin</keyword>
<accession>A0AAD7ZHS3</accession>
<comment type="caution">
    <text evidence="5">Lacks conserved residue(s) required for the propagation of feature annotation.</text>
</comment>
<feature type="non-terminal residue" evidence="7">
    <location>
        <position position="1"/>
    </location>
</feature>
<dbReference type="GO" id="GO:0048812">
    <property type="term" value="P:neuron projection morphogenesis"/>
    <property type="evidence" value="ECO:0007669"/>
    <property type="project" value="TreeGrafter"/>
</dbReference>
<reference evidence="7" key="1">
    <citation type="journal article" date="2023" name="IScience">
        <title>Live-bearing cockroach genome reveals convergent evolutionary mechanisms linked to viviparity in insects and beyond.</title>
        <authorList>
            <person name="Fouks B."/>
            <person name="Harrison M.C."/>
            <person name="Mikhailova A.A."/>
            <person name="Marchal E."/>
            <person name="English S."/>
            <person name="Carruthers M."/>
            <person name="Jennings E.C."/>
            <person name="Chiamaka E.L."/>
            <person name="Frigard R.A."/>
            <person name="Pippel M."/>
            <person name="Attardo G.M."/>
            <person name="Benoit J.B."/>
            <person name="Bornberg-Bauer E."/>
            <person name="Tobe S.S."/>
        </authorList>
    </citation>
    <scope>NUCLEOTIDE SEQUENCE</scope>
    <source>
        <strain evidence="7">Stay&amp;Tobe</strain>
    </source>
</reference>
<keyword evidence="8" id="KW-1185">Reference proteome</keyword>
<evidence type="ECO:0000256" key="4">
    <source>
        <dbReference type="ARBA" id="ARBA00023175"/>
    </source>
</evidence>
<proteinExistence type="inferred from homology"/>
<dbReference type="InterPro" id="IPR052838">
    <property type="entry name" value="Myosin-XVI"/>
</dbReference>
<dbReference type="GO" id="GO:2000134">
    <property type="term" value="P:negative regulation of G1/S transition of mitotic cell cycle"/>
    <property type="evidence" value="ECO:0007669"/>
    <property type="project" value="TreeGrafter"/>
</dbReference>
<evidence type="ECO:0000313" key="7">
    <source>
        <dbReference type="EMBL" id="KAJ9580910.1"/>
    </source>
</evidence>
<name>A0AAD7ZHS3_DIPPU</name>
<dbReference type="InterPro" id="IPR001609">
    <property type="entry name" value="Myosin_head_motor_dom-like"/>
</dbReference>
<dbReference type="Gene3D" id="3.40.850.10">
    <property type="entry name" value="Kinesin motor domain"/>
    <property type="match status" value="1"/>
</dbReference>
<dbReference type="GO" id="GO:0051015">
    <property type="term" value="F:actin filament binding"/>
    <property type="evidence" value="ECO:0007669"/>
    <property type="project" value="TreeGrafter"/>
</dbReference>
<reference evidence="7" key="2">
    <citation type="submission" date="2023-05" db="EMBL/GenBank/DDBJ databases">
        <authorList>
            <person name="Fouks B."/>
        </authorList>
    </citation>
    <scope>NUCLEOTIDE SEQUENCE</scope>
    <source>
        <strain evidence="7">Stay&amp;Tobe</strain>
        <tissue evidence="7">Testes</tissue>
    </source>
</reference>
<dbReference type="GO" id="GO:0043491">
    <property type="term" value="P:phosphatidylinositol 3-kinase/protein kinase B signal transduction"/>
    <property type="evidence" value="ECO:0007669"/>
    <property type="project" value="TreeGrafter"/>
</dbReference>
<dbReference type="InterPro" id="IPR027417">
    <property type="entry name" value="P-loop_NTPase"/>
</dbReference>
<dbReference type="GO" id="GO:0003774">
    <property type="term" value="F:cytoskeletal motor activity"/>
    <property type="evidence" value="ECO:0007669"/>
    <property type="project" value="UniProtKB-UniRule"/>
</dbReference>
<dbReference type="Pfam" id="PF00063">
    <property type="entry name" value="Myosin_head"/>
    <property type="match status" value="1"/>
</dbReference>
<dbReference type="Proteomes" id="UP001233999">
    <property type="component" value="Unassembled WGS sequence"/>
</dbReference>
<evidence type="ECO:0000256" key="2">
    <source>
        <dbReference type="ARBA" id="ARBA00022840"/>
    </source>
</evidence>
<gene>
    <name evidence="7" type="ORF">L9F63_023912</name>
</gene>
<protein>
    <recommendedName>
        <fullName evidence="6">Myosin motor domain-containing protein</fullName>
    </recommendedName>
</protein>
<dbReference type="GO" id="GO:0005524">
    <property type="term" value="F:ATP binding"/>
    <property type="evidence" value="ECO:0007669"/>
    <property type="project" value="UniProtKB-UniRule"/>
</dbReference>
<dbReference type="GO" id="GO:0016459">
    <property type="term" value="C:myosin complex"/>
    <property type="evidence" value="ECO:0007669"/>
    <property type="project" value="UniProtKB-KW"/>
</dbReference>
<evidence type="ECO:0000256" key="5">
    <source>
        <dbReference type="PROSITE-ProRule" id="PRU00782"/>
    </source>
</evidence>
<evidence type="ECO:0000256" key="3">
    <source>
        <dbReference type="ARBA" id="ARBA00023123"/>
    </source>
</evidence>
<dbReference type="PRINTS" id="PR00193">
    <property type="entry name" value="MYOSINHEAVY"/>
</dbReference>
<dbReference type="PANTHER" id="PTHR47335:SF1">
    <property type="entry name" value="UNCONVENTIONAL MYOSIN-XVI"/>
    <property type="match status" value="1"/>
</dbReference>
<feature type="non-terminal residue" evidence="7">
    <location>
        <position position="250"/>
    </location>
</feature>
<organism evidence="7 8">
    <name type="scientific">Diploptera punctata</name>
    <name type="common">Pacific beetle cockroach</name>
    <dbReference type="NCBI Taxonomy" id="6984"/>
    <lineage>
        <taxon>Eukaryota</taxon>
        <taxon>Metazoa</taxon>
        <taxon>Ecdysozoa</taxon>
        <taxon>Arthropoda</taxon>
        <taxon>Hexapoda</taxon>
        <taxon>Insecta</taxon>
        <taxon>Pterygota</taxon>
        <taxon>Neoptera</taxon>
        <taxon>Polyneoptera</taxon>
        <taxon>Dictyoptera</taxon>
        <taxon>Blattodea</taxon>
        <taxon>Blaberoidea</taxon>
        <taxon>Blaberidae</taxon>
        <taxon>Diplopterinae</taxon>
        <taxon>Diploptera</taxon>
    </lineage>
</organism>
<keyword evidence="4 5" id="KW-0505">Motor protein</keyword>
<feature type="binding site" evidence="5">
    <location>
        <begin position="179"/>
        <end position="186"/>
    </location>
    <ligand>
        <name>ATP</name>
        <dbReference type="ChEBI" id="CHEBI:30616"/>
    </ligand>
</feature>
<dbReference type="EMBL" id="JASPKZ010008098">
    <property type="protein sequence ID" value="KAJ9580910.1"/>
    <property type="molecule type" value="Genomic_DNA"/>
</dbReference>
<comment type="similarity">
    <text evidence="5">Belongs to the TRAFAC class myosin-kinesin ATPase superfamily. Myosin family.</text>
</comment>
<evidence type="ECO:0000259" key="6">
    <source>
        <dbReference type="PROSITE" id="PS51456"/>
    </source>
</evidence>
<dbReference type="GO" id="GO:0048471">
    <property type="term" value="C:perinuclear region of cytoplasm"/>
    <property type="evidence" value="ECO:0007669"/>
    <property type="project" value="TreeGrafter"/>
</dbReference>